<proteinExistence type="predicted"/>
<dbReference type="PATRIC" id="fig|1276220.3.peg.728"/>
<dbReference type="Proteomes" id="UP000014984">
    <property type="component" value="Chromosome"/>
</dbReference>
<evidence type="ECO:0000313" key="2">
    <source>
        <dbReference type="Proteomes" id="UP000014984"/>
    </source>
</evidence>
<dbReference type="EMBL" id="CP005074">
    <property type="protein sequence ID" value="AGR41328.1"/>
    <property type="molecule type" value="Genomic_DNA"/>
</dbReference>
<sequence>MSNDKSWVLLLSDEKITYNDIYSIFINFQEFMLKENWYSAFINNLINIQKFYDDLINSFDLLNGVADATNELSKKMQDKNNEKAVKEIKK</sequence>
<keyword evidence="2" id="KW-1185">Reference proteome</keyword>
<dbReference type="RefSeq" id="WP_020834467.1">
    <property type="nucleotide sequence ID" value="NC_021846.1"/>
</dbReference>
<protein>
    <submittedName>
        <fullName evidence="1">Uncharacterized protein</fullName>
    </submittedName>
</protein>
<evidence type="ECO:0000313" key="1">
    <source>
        <dbReference type="EMBL" id="AGR41328.1"/>
    </source>
</evidence>
<dbReference type="AlphaFoldDB" id="S5MC77"/>
<gene>
    <name evidence="1" type="ORF">STAIW_v1c07140</name>
</gene>
<dbReference type="STRING" id="1276220.STAIW_v1c07140"/>
<name>S5MC77_9MOLU</name>
<dbReference type="KEGG" id="stai:STAIW_v1c07140"/>
<reference evidence="1 2" key="1">
    <citation type="journal article" date="2013" name="Genome Biol. Evol.">
        <title>Comparison of metabolic capacities and inference of gene content evolution in mosquito-associated Spiroplasma diminutum and S. taiwanense.</title>
        <authorList>
            <person name="Lo W.S."/>
            <person name="Ku C."/>
            <person name="Chen L.L."/>
            <person name="Chang T.H."/>
            <person name="Kuo C.H."/>
        </authorList>
    </citation>
    <scope>NUCLEOTIDE SEQUENCE [LARGE SCALE GENOMIC DNA]</scope>
    <source>
        <strain evidence="1">CT-1</strain>
    </source>
</reference>
<organism evidence="1 2">
    <name type="scientific">Spiroplasma taiwanense CT-1</name>
    <dbReference type="NCBI Taxonomy" id="1276220"/>
    <lineage>
        <taxon>Bacteria</taxon>
        <taxon>Bacillati</taxon>
        <taxon>Mycoplasmatota</taxon>
        <taxon>Mollicutes</taxon>
        <taxon>Entomoplasmatales</taxon>
        <taxon>Spiroplasmataceae</taxon>
        <taxon>Spiroplasma</taxon>
    </lineage>
</organism>
<accession>S5MC77</accession>
<dbReference type="HOGENOM" id="CLU_2439282_0_0_14"/>